<keyword evidence="2" id="KW-1185">Reference proteome</keyword>
<gene>
    <name evidence="1" type="ORF">GLOIN_2v1880126</name>
</gene>
<dbReference type="VEuPathDB" id="FungiDB:RhiirFUN_013794"/>
<reference evidence="1 2" key="1">
    <citation type="journal article" date="2013" name="Proc. Natl. Acad. Sci. U.S.A.">
        <title>Genome of an arbuscular mycorrhizal fungus provides insight into the oldest plant symbiosis.</title>
        <authorList>
            <person name="Tisserant E."/>
            <person name="Malbreil M."/>
            <person name="Kuo A."/>
            <person name="Kohler A."/>
            <person name="Symeonidi A."/>
            <person name="Balestrini R."/>
            <person name="Charron P."/>
            <person name="Duensing N."/>
            <person name="Frei Dit Frey N."/>
            <person name="Gianinazzi-Pearson V."/>
            <person name="Gilbert L.B."/>
            <person name="Handa Y."/>
            <person name="Herr J.R."/>
            <person name="Hijri M."/>
            <person name="Koul R."/>
            <person name="Kawaguchi M."/>
            <person name="Krajinski F."/>
            <person name="Lammers P.J."/>
            <person name="Masclaux F.G."/>
            <person name="Murat C."/>
            <person name="Morin E."/>
            <person name="Ndikumana S."/>
            <person name="Pagni M."/>
            <person name="Petitpierre D."/>
            <person name="Requena N."/>
            <person name="Rosikiewicz P."/>
            <person name="Riley R."/>
            <person name="Saito K."/>
            <person name="San Clemente H."/>
            <person name="Shapiro H."/>
            <person name="van Tuinen D."/>
            <person name="Becard G."/>
            <person name="Bonfante P."/>
            <person name="Paszkowski U."/>
            <person name="Shachar-Hill Y.Y."/>
            <person name="Tuskan G.A."/>
            <person name="Young P.W."/>
            <person name="Sanders I.R."/>
            <person name="Henrissat B."/>
            <person name="Rensing S.A."/>
            <person name="Grigoriev I.V."/>
            <person name="Corradi N."/>
            <person name="Roux C."/>
            <person name="Martin F."/>
        </authorList>
    </citation>
    <scope>NUCLEOTIDE SEQUENCE [LARGE SCALE GENOMIC DNA]</scope>
    <source>
        <strain evidence="1 2">DAOM 197198</strain>
    </source>
</reference>
<accession>A0A2P4PKX1</accession>
<dbReference type="VEuPathDB" id="FungiDB:RhiirFUN_016584"/>
<evidence type="ECO:0000313" key="1">
    <source>
        <dbReference type="EMBL" id="POG66042.1"/>
    </source>
</evidence>
<protein>
    <submittedName>
        <fullName evidence="1">Uncharacterized protein</fullName>
    </submittedName>
</protein>
<evidence type="ECO:0000313" key="2">
    <source>
        <dbReference type="Proteomes" id="UP000018888"/>
    </source>
</evidence>
<comment type="caution">
    <text evidence="1">The sequence shown here is derived from an EMBL/GenBank/DDBJ whole genome shotgun (WGS) entry which is preliminary data.</text>
</comment>
<organism evidence="1 2">
    <name type="scientific">Rhizophagus irregularis (strain DAOM 181602 / DAOM 197198 / MUCL 43194)</name>
    <name type="common">Arbuscular mycorrhizal fungus</name>
    <name type="synonym">Glomus intraradices</name>
    <dbReference type="NCBI Taxonomy" id="747089"/>
    <lineage>
        <taxon>Eukaryota</taxon>
        <taxon>Fungi</taxon>
        <taxon>Fungi incertae sedis</taxon>
        <taxon>Mucoromycota</taxon>
        <taxon>Glomeromycotina</taxon>
        <taxon>Glomeromycetes</taxon>
        <taxon>Glomerales</taxon>
        <taxon>Glomeraceae</taxon>
        <taxon>Rhizophagus</taxon>
    </lineage>
</organism>
<reference evidence="1 2" key="2">
    <citation type="journal article" date="2018" name="New Phytol.">
        <title>High intraspecific genome diversity in the model arbuscular mycorrhizal symbiont Rhizophagus irregularis.</title>
        <authorList>
            <person name="Chen E.C.H."/>
            <person name="Morin E."/>
            <person name="Beaudet D."/>
            <person name="Noel J."/>
            <person name="Yildirir G."/>
            <person name="Ndikumana S."/>
            <person name="Charron P."/>
            <person name="St-Onge C."/>
            <person name="Giorgi J."/>
            <person name="Kruger M."/>
            <person name="Marton T."/>
            <person name="Ropars J."/>
            <person name="Grigoriev I.V."/>
            <person name="Hainaut M."/>
            <person name="Henrissat B."/>
            <person name="Roux C."/>
            <person name="Martin F."/>
            <person name="Corradi N."/>
        </authorList>
    </citation>
    <scope>NUCLEOTIDE SEQUENCE [LARGE SCALE GENOMIC DNA]</scope>
    <source>
        <strain evidence="1 2">DAOM 197198</strain>
    </source>
</reference>
<name>A0A2P4PKX1_RHIID</name>
<dbReference type="AlphaFoldDB" id="A0A2P4PKX1"/>
<sequence length="1182" mass="137431">MEEFLLAREPFDIVRISTALFVRVEQGEWTSVLKKEVENFENILERVLERVPSEDIKWIKKLQSFGFLVATAFEDLCSLSEMEALVIDAEAWHKDANTNLRSLKRDVKRCITESTSYEKTMWERIETELREINVEDLSFDHPICSGVLDIKSEPFTNMPGSVCDIFKELFQKYKLEQNHDVMEACKEFIQNEKSKINVNEILSNINYGEWLDKPEELQDLTKRILESIADYMMVAQLRKNAELEIVYLETDTQHPNSPGFLCFSEENRSGVYSSPTEAINTCYEKVFRSNVKFPGPQVMGFDNSNIIQQLLDDIIFHPYMISLRKLNVIVLEMGKSKKLEWNYAGEGYKSVFQSHYNGIKSAFIQEIEDEECVVQIYTNDTLIRTYNAIDPDETLEGVLENLYKYHLKRRISRKVKWHNLFNKWLNQKSDILELRKAILDLYPSGYKINEREWRAWRAFFEFWTKSDNAQKDSTTLQILYESGFLQQNPCYQENQSLTFWQAFRNALENTNRGPNGQRRILSIIATKFTYQELISKLGVAANTVSRVRQYARINGLGAPQVQKPIIIKDKLEREKKENLEQFFSDKANHLQGNRYIYRENLGSLCLICNTYGYETFDELTKLIQNHVSNLYIQNQLLDQGEKLKRYLKREYESHLTVNSDGTTAHNQCINHCLPFAFGICNEQHTHTCSDCDALFQFFIDIEKNTPNNIQEEIYELRDKIFYYLSHQTRKVFLNSQFNANLLDLDEKGAIIIVDYKMKILPKSARETKSAFFGKKGWALHSILVYTRKSESHQLDIQVFDHWLADTCQDAWFTASSLHAVIESLEVKPDWVTFLSDNGPHYHNADLMLILGHWNEWYNISVKKWVFLEAGEAKTSIDSHHAQVCIDCSNNLGNHHYYLLNHWLQISHEINRYVRLGFDINEGVDIENAIQGICGTSVAHLEPERKKESGRKKKNSIPGNSNWYEWSWPTEGEYAGFIQARAMPNIGTWKNFEPAKIAQFEKRPLEKPNPQVSDHSIPTSNWNIPLSHKSKINTNRLIIEELKKQLKEYGVDTDVSNNRVILAEILQNKLNDEISSQNIDVLNTEIIDTDLGSRQVLNHTSNFALSSGWALKENQKFGKKGGGKQISKNVIPYLEAYFLARDINKSKKYTAQEMHNELKGLVEEEVLEEEEIPKISTISNWIS</sequence>
<dbReference type="Proteomes" id="UP000018888">
    <property type="component" value="Unassembled WGS sequence"/>
</dbReference>
<proteinExistence type="predicted"/>
<dbReference type="EMBL" id="AUPC02000200">
    <property type="protein sequence ID" value="POG66042.1"/>
    <property type="molecule type" value="Genomic_DNA"/>
</dbReference>